<feature type="region of interest" description="Disordered" evidence="1">
    <location>
        <begin position="1"/>
        <end position="52"/>
    </location>
</feature>
<comment type="caution">
    <text evidence="2">The sequence shown here is derived from an EMBL/GenBank/DDBJ whole genome shotgun (WGS) entry which is preliminary data.</text>
</comment>
<protein>
    <submittedName>
        <fullName evidence="2">Uncharacterized protein</fullName>
    </submittedName>
</protein>
<dbReference type="EMBL" id="JACOQL010000002">
    <property type="protein sequence ID" value="MBC9246515.1"/>
    <property type="molecule type" value="Genomic_DNA"/>
</dbReference>
<feature type="compositionally biased region" description="Basic and acidic residues" evidence="1">
    <location>
        <begin position="1"/>
        <end position="10"/>
    </location>
</feature>
<dbReference type="Proteomes" id="UP000608594">
    <property type="component" value="Unassembled WGS sequence"/>
</dbReference>
<evidence type="ECO:0000313" key="3">
    <source>
        <dbReference type="Proteomes" id="UP000608594"/>
    </source>
</evidence>
<accession>A0A926GMA2</accession>
<organism evidence="2 3">
    <name type="scientific">Paracoccus amoyensis</name>
    <dbReference type="NCBI Taxonomy" id="2760093"/>
    <lineage>
        <taxon>Bacteria</taxon>
        <taxon>Pseudomonadati</taxon>
        <taxon>Pseudomonadota</taxon>
        <taxon>Alphaproteobacteria</taxon>
        <taxon>Rhodobacterales</taxon>
        <taxon>Paracoccaceae</taxon>
        <taxon>Paracoccus</taxon>
    </lineage>
</organism>
<evidence type="ECO:0000256" key="1">
    <source>
        <dbReference type="SAM" id="MobiDB-lite"/>
    </source>
</evidence>
<reference evidence="2" key="1">
    <citation type="submission" date="2020-08" db="EMBL/GenBank/DDBJ databases">
        <title>Paracoccus amoyensis sp. nov., isolated from the surface seawater at coast of Xiamen, Fujian.</title>
        <authorList>
            <person name="Lyu L."/>
        </authorList>
    </citation>
    <scope>NUCLEOTIDE SEQUENCE</scope>
    <source>
        <strain evidence="2">11-3</strain>
    </source>
</reference>
<gene>
    <name evidence="2" type="ORF">H4P12_07275</name>
</gene>
<feature type="compositionally biased region" description="Basic and acidic residues" evidence="1">
    <location>
        <begin position="29"/>
        <end position="38"/>
    </location>
</feature>
<keyword evidence="3" id="KW-1185">Reference proteome</keyword>
<evidence type="ECO:0000313" key="2">
    <source>
        <dbReference type="EMBL" id="MBC9246515.1"/>
    </source>
</evidence>
<proteinExistence type="predicted"/>
<name>A0A926GMA2_9RHOB</name>
<dbReference type="AlphaFoldDB" id="A0A926GMA2"/>
<sequence>MPHERQRIADLSDGPLVGDEVGQPNQIDRGYEVKRHSDQTPVRSTAEAGGLSDDDVRIADQIAERCSEYQRAFGDI</sequence>